<dbReference type="SUPFAM" id="SSF55666">
    <property type="entry name" value="Ribonuclease PH domain 2-like"/>
    <property type="match status" value="1"/>
</dbReference>
<dbReference type="InterPro" id="IPR002381">
    <property type="entry name" value="RNase_PH_bac-type"/>
</dbReference>
<keyword evidence="5" id="KW-0694">RNA-binding</keyword>
<dbReference type="InterPro" id="IPR001247">
    <property type="entry name" value="ExoRNase_PH_dom1"/>
</dbReference>
<keyword evidence="6" id="KW-0808">Transferase</keyword>
<evidence type="ECO:0000256" key="6">
    <source>
        <dbReference type="HAMAP-Rule" id="MF_00564"/>
    </source>
</evidence>
<dbReference type="InterPro" id="IPR050080">
    <property type="entry name" value="RNase_PH"/>
</dbReference>
<dbReference type="EMBL" id="DXFQ01000018">
    <property type="protein sequence ID" value="HIX19220.1"/>
    <property type="molecule type" value="Genomic_DNA"/>
</dbReference>
<evidence type="ECO:0000313" key="9">
    <source>
        <dbReference type="EMBL" id="HIX19220.1"/>
    </source>
</evidence>
<comment type="subunit">
    <text evidence="6">Homohexameric ring arranged as a trimer of dimers.</text>
</comment>
<evidence type="ECO:0000256" key="1">
    <source>
        <dbReference type="ARBA" id="ARBA00006678"/>
    </source>
</evidence>
<comment type="caution">
    <text evidence="9">The sequence shown here is derived from an EMBL/GenBank/DDBJ whole genome shotgun (WGS) entry which is preliminary data.</text>
</comment>
<dbReference type="InterPro" id="IPR020568">
    <property type="entry name" value="Ribosomal_Su5_D2-typ_SF"/>
</dbReference>
<dbReference type="Proteomes" id="UP000823964">
    <property type="component" value="Unassembled WGS sequence"/>
</dbReference>
<evidence type="ECO:0000313" key="10">
    <source>
        <dbReference type="Proteomes" id="UP000823964"/>
    </source>
</evidence>
<feature type="domain" description="Exoribonuclease phosphorolytic" evidence="8">
    <location>
        <begin position="160"/>
        <end position="226"/>
    </location>
</feature>
<dbReference type="SUPFAM" id="SSF54211">
    <property type="entry name" value="Ribosomal protein S5 domain 2-like"/>
    <property type="match status" value="1"/>
</dbReference>
<comment type="similarity">
    <text evidence="1 6">Belongs to the RNase PH family.</text>
</comment>
<evidence type="ECO:0000259" key="7">
    <source>
        <dbReference type="Pfam" id="PF01138"/>
    </source>
</evidence>
<evidence type="ECO:0000256" key="5">
    <source>
        <dbReference type="ARBA" id="ARBA00022884"/>
    </source>
</evidence>
<keyword evidence="4 6" id="KW-0819">tRNA processing</keyword>
<proteinExistence type="inferred from homology"/>
<feature type="binding site" evidence="6">
    <location>
        <position position="88"/>
    </location>
    <ligand>
        <name>phosphate</name>
        <dbReference type="ChEBI" id="CHEBI:43474"/>
        <note>substrate</note>
    </ligand>
</feature>
<dbReference type="PANTHER" id="PTHR11953:SF0">
    <property type="entry name" value="EXOSOME COMPLEX COMPONENT RRP41"/>
    <property type="match status" value="1"/>
</dbReference>
<dbReference type="GO" id="GO:0016075">
    <property type="term" value="P:rRNA catabolic process"/>
    <property type="evidence" value="ECO:0007669"/>
    <property type="project" value="UniProtKB-UniRule"/>
</dbReference>
<organism evidence="9 10">
    <name type="scientific">Candidatus Akkermansia intestinigallinarum</name>
    <dbReference type="NCBI Taxonomy" id="2838431"/>
    <lineage>
        <taxon>Bacteria</taxon>
        <taxon>Pseudomonadati</taxon>
        <taxon>Verrucomicrobiota</taxon>
        <taxon>Verrucomicrobiia</taxon>
        <taxon>Verrucomicrobiales</taxon>
        <taxon>Akkermansiaceae</taxon>
        <taxon>Akkermansia</taxon>
    </lineage>
</organism>
<reference evidence="9" key="1">
    <citation type="journal article" date="2021" name="PeerJ">
        <title>Extensive microbial diversity within the chicken gut microbiome revealed by metagenomics and culture.</title>
        <authorList>
            <person name="Gilroy R."/>
            <person name="Ravi A."/>
            <person name="Getino M."/>
            <person name="Pursley I."/>
            <person name="Horton D.L."/>
            <person name="Alikhan N.F."/>
            <person name="Baker D."/>
            <person name="Gharbi K."/>
            <person name="Hall N."/>
            <person name="Watson M."/>
            <person name="Adriaenssens E.M."/>
            <person name="Foster-Nyarko E."/>
            <person name="Jarju S."/>
            <person name="Secka A."/>
            <person name="Antonio M."/>
            <person name="Oren A."/>
            <person name="Chaudhuri R.R."/>
            <person name="La Ragione R."/>
            <person name="Hildebrand F."/>
            <person name="Pallen M.J."/>
        </authorList>
    </citation>
    <scope>NUCLEOTIDE SEQUENCE</scope>
    <source>
        <strain evidence="9">14975</strain>
    </source>
</reference>
<dbReference type="InterPro" id="IPR027408">
    <property type="entry name" value="PNPase/RNase_PH_dom_sf"/>
</dbReference>
<dbReference type="NCBIfam" id="TIGR01966">
    <property type="entry name" value="RNasePH"/>
    <property type="match status" value="1"/>
</dbReference>
<dbReference type="AlphaFoldDB" id="A0A9D2AGD4"/>
<dbReference type="Gene3D" id="3.30.230.70">
    <property type="entry name" value="GHMP Kinase, N-terminal domain"/>
    <property type="match status" value="1"/>
</dbReference>
<dbReference type="FunFam" id="3.30.230.70:FF:000003">
    <property type="entry name" value="Ribonuclease PH"/>
    <property type="match status" value="1"/>
</dbReference>
<accession>A0A9D2AGD4</accession>
<evidence type="ECO:0000256" key="4">
    <source>
        <dbReference type="ARBA" id="ARBA00022694"/>
    </source>
</evidence>
<dbReference type="CDD" id="cd11362">
    <property type="entry name" value="RNase_PH_bact"/>
    <property type="match status" value="1"/>
</dbReference>
<comment type="catalytic activity">
    <reaction evidence="6">
        <text>tRNA(n+1) + phosphate = tRNA(n) + a ribonucleoside 5'-diphosphate</text>
        <dbReference type="Rhea" id="RHEA:10628"/>
        <dbReference type="Rhea" id="RHEA-COMP:17343"/>
        <dbReference type="Rhea" id="RHEA-COMP:17344"/>
        <dbReference type="ChEBI" id="CHEBI:43474"/>
        <dbReference type="ChEBI" id="CHEBI:57930"/>
        <dbReference type="ChEBI" id="CHEBI:173114"/>
        <dbReference type="EC" id="2.7.7.56"/>
    </reaction>
</comment>
<dbReference type="GO" id="GO:0000049">
    <property type="term" value="F:tRNA binding"/>
    <property type="evidence" value="ECO:0007669"/>
    <property type="project" value="UniProtKB-UniRule"/>
</dbReference>
<gene>
    <name evidence="6 9" type="primary">rph</name>
    <name evidence="9" type="ORF">H9862_01290</name>
</gene>
<feature type="binding site" evidence="6">
    <location>
        <begin position="126"/>
        <end position="128"/>
    </location>
    <ligand>
        <name>phosphate</name>
        <dbReference type="ChEBI" id="CHEBI:43474"/>
        <note>substrate</note>
    </ligand>
</feature>
<name>A0A9D2AGD4_9BACT</name>
<keyword evidence="2 6" id="KW-0698">rRNA processing</keyword>
<keyword evidence="3 6" id="KW-0820">tRNA-binding</keyword>
<dbReference type="Pfam" id="PF01138">
    <property type="entry name" value="RNase_PH"/>
    <property type="match status" value="1"/>
</dbReference>
<dbReference type="PROSITE" id="PS01277">
    <property type="entry name" value="RIBONUCLEASE_PH"/>
    <property type="match status" value="1"/>
</dbReference>
<dbReference type="PANTHER" id="PTHR11953">
    <property type="entry name" value="EXOSOME COMPLEX COMPONENT"/>
    <property type="match status" value="1"/>
</dbReference>
<keyword evidence="6" id="KW-0548">Nucleotidyltransferase</keyword>
<feature type="domain" description="Exoribonuclease phosphorolytic" evidence="7">
    <location>
        <begin position="11"/>
        <end position="142"/>
    </location>
</feature>
<comment type="function">
    <text evidence="6">Phosphorolytic 3'-5' exoribonuclease that plays an important role in tRNA 3'-end maturation. Removes nucleotide residues following the 3'-CCA terminus of tRNAs; can also add nucleotides to the ends of RNA molecules by using nucleoside diphosphates as substrates, but this may not be physiologically important. Probably plays a role in initiation of 16S rRNA degradation (leading to ribosome degradation) during starvation.</text>
</comment>
<protein>
    <recommendedName>
        <fullName evidence="6">Ribonuclease PH</fullName>
        <shortName evidence="6">RNase PH</shortName>
        <ecNumber evidence="6">2.7.7.56</ecNumber>
    </recommendedName>
    <alternativeName>
        <fullName evidence="6">tRNA nucleotidyltransferase</fullName>
    </alternativeName>
</protein>
<dbReference type="InterPro" id="IPR015847">
    <property type="entry name" value="ExoRNase_PH_dom2"/>
</dbReference>
<evidence type="ECO:0000259" key="8">
    <source>
        <dbReference type="Pfam" id="PF03725"/>
    </source>
</evidence>
<dbReference type="GO" id="GO:0008033">
    <property type="term" value="P:tRNA processing"/>
    <property type="evidence" value="ECO:0007669"/>
    <property type="project" value="UniProtKB-UniRule"/>
</dbReference>
<evidence type="ECO:0000256" key="2">
    <source>
        <dbReference type="ARBA" id="ARBA00022552"/>
    </source>
</evidence>
<dbReference type="EC" id="2.7.7.56" evidence="6"/>
<dbReference type="InterPro" id="IPR018336">
    <property type="entry name" value="RNase_PH_CS"/>
</dbReference>
<dbReference type="PROSITE" id="PS51257">
    <property type="entry name" value="PROKAR_LIPOPROTEIN"/>
    <property type="match status" value="1"/>
</dbReference>
<evidence type="ECO:0000256" key="3">
    <source>
        <dbReference type="ARBA" id="ARBA00022555"/>
    </source>
</evidence>
<dbReference type="Pfam" id="PF03725">
    <property type="entry name" value="RNase_PH_C"/>
    <property type="match status" value="1"/>
</dbReference>
<dbReference type="GO" id="GO:0000175">
    <property type="term" value="F:3'-5'-RNA exonuclease activity"/>
    <property type="evidence" value="ECO:0007669"/>
    <property type="project" value="UniProtKB-UniRule"/>
</dbReference>
<sequence length="259" mass="28192">MNRPNQRALDEMRPLEFILNVAPNATASVLSCFGNTRVICAVSVENDVPRWMKNQHVPGGWLTAEYSMLPYSTLDRKKRDSLGKQDGRSVEIQRLIGRSLRAVTDLEALGERTVCIDCDVLQADGGTRTASITGAAVALVIAMNRLVARGEIERNPVRQLVSAVSVGKLSGTPLLDLCYVEDRDAEVDMNIVMTEKGEYVEVQGSGEEAVFTADEMAQMLALASKGIARITEVQKEAIARADAVSASDVSSLRDFFASR</sequence>
<dbReference type="HAMAP" id="MF_00564">
    <property type="entry name" value="RNase_PH"/>
    <property type="match status" value="1"/>
</dbReference>
<dbReference type="GO" id="GO:0031125">
    <property type="term" value="P:rRNA 3'-end processing"/>
    <property type="evidence" value="ECO:0007669"/>
    <property type="project" value="UniProtKB-ARBA"/>
</dbReference>
<reference evidence="9" key="2">
    <citation type="submission" date="2021-04" db="EMBL/GenBank/DDBJ databases">
        <authorList>
            <person name="Gilroy R."/>
        </authorList>
    </citation>
    <scope>NUCLEOTIDE SEQUENCE</scope>
    <source>
        <strain evidence="9">14975</strain>
    </source>
</reference>
<dbReference type="GO" id="GO:0009022">
    <property type="term" value="F:tRNA nucleotidyltransferase activity"/>
    <property type="evidence" value="ECO:0007669"/>
    <property type="project" value="UniProtKB-UniRule"/>
</dbReference>
<dbReference type="InterPro" id="IPR036345">
    <property type="entry name" value="ExoRNase_PH_dom2_sf"/>
</dbReference>